<dbReference type="InterPro" id="IPR005537">
    <property type="entry name" value="RAMP_III_fam"/>
</dbReference>
<keyword evidence="1" id="KW-0051">Antiviral defense</keyword>
<accession>A0A2T9WL02</accession>
<dbReference type="AlphaFoldDB" id="A0A2T9WL02"/>
<dbReference type="PANTHER" id="PTHR39965">
    <property type="entry name" value="CRISPR SYSTEM CMR SUBUNIT CMR6"/>
    <property type="match status" value="1"/>
</dbReference>
<reference evidence="3" key="1">
    <citation type="journal article" date="2015" name="Appl. Environ. Microbiol.">
        <title>Nanoarchaeota, Their Sulfolobales Host, and Nanoarchaeota Virus Distribution across Yellowstone National Park Hot Springs.</title>
        <authorList>
            <person name="Munson-McGee J.H."/>
            <person name="Field E.K."/>
            <person name="Bateson M."/>
            <person name="Rooney C."/>
            <person name="Stepanauskas R."/>
            <person name="Young M.J."/>
        </authorList>
    </citation>
    <scope>NUCLEOTIDE SEQUENCE [LARGE SCALE GENOMIC DNA]</scope>
    <source>
        <strain evidence="3">SCGC AB-777_F03</strain>
    </source>
</reference>
<sequence>MNFGLSCIKTYVDGILGEKDKETLRREIVERAENQTFDTSLPQKLTEEIKGALISLGYNVIDVTGRVNYKAISGTSQGPFRLIFEVGINYDEILDVPYIPGSTIKGVLRSNLYELTGDEGNEIFGDKEREGFVIVSDAYPIGEKLFVGDIVNPHYYQGGKPVRTEYDVNPVPVLHLAIRENVKFRFLIGVDKRAKLGKIGGKLNVNNAVELVSVLLLYSMKTGLGARSTKGYNFFEVERMEVR</sequence>
<organism evidence="3">
    <name type="scientific">Nanobsidianus stetteri</name>
    <dbReference type="NCBI Taxonomy" id="1294122"/>
    <lineage>
        <taxon>Archaea</taxon>
        <taxon>Nanobdellota</taxon>
        <taxon>Candidatus Nanoarchaeia</taxon>
        <taxon>Nanoarchaeales</taxon>
        <taxon>Nanopusillaceae</taxon>
        <taxon>Candidatus Nanobsidianus</taxon>
    </lineage>
</organism>
<dbReference type="NCBIfam" id="TIGR01898">
    <property type="entry name" value="cas_TM1791_cmr6"/>
    <property type="match status" value="1"/>
</dbReference>
<dbReference type="EMBL" id="QEFP01000009">
    <property type="protein sequence ID" value="PVU68508.1"/>
    <property type="molecule type" value="Genomic_DNA"/>
</dbReference>
<name>A0A2T9WL02_NANST</name>
<protein>
    <submittedName>
        <fullName evidence="3">Type III-B CRISPR module RAMP protein Cmr6</fullName>
    </submittedName>
</protein>
<proteinExistence type="predicted"/>
<evidence type="ECO:0000256" key="1">
    <source>
        <dbReference type="ARBA" id="ARBA00023118"/>
    </source>
</evidence>
<dbReference type="InterPro" id="IPR010172">
    <property type="entry name" value="CRISPR-assoc_prot_TM1791"/>
</dbReference>
<dbReference type="GO" id="GO:0051607">
    <property type="term" value="P:defense response to virus"/>
    <property type="evidence" value="ECO:0007669"/>
    <property type="project" value="UniProtKB-KW"/>
</dbReference>
<dbReference type="Pfam" id="PF03787">
    <property type="entry name" value="RAMPs"/>
    <property type="match status" value="1"/>
</dbReference>
<gene>
    <name evidence="3" type="primary">cmr6</name>
    <name evidence="3" type="ORF">DDW03_02160</name>
</gene>
<evidence type="ECO:0000313" key="3">
    <source>
        <dbReference type="EMBL" id="PVU68508.1"/>
    </source>
</evidence>
<evidence type="ECO:0000259" key="2">
    <source>
        <dbReference type="Pfam" id="PF03787"/>
    </source>
</evidence>
<comment type="caution">
    <text evidence="3">The sequence shown here is derived from an EMBL/GenBank/DDBJ whole genome shotgun (WGS) entry which is preliminary data.</text>
</comment>
<feature type="domain" description="CRISPR type III-associated protein" evidence="2">
    <location>
        <begin position="87"/>
        <end position="232"/>
    </location>
</feature>
<dbReference type="PANTHER" id="PTHR39965:SF1">
    <property type="entry name" value="CRISPR SYSTEM CMR SUBUNIT CMR6"/>
    <property type="match status" value="1"/>
</dbReference>
<reference evidence="3" key="2">
    <citation type="submission" date="2017-05" db="EMBL/GenBank/DDBJ databases">
        <authorList>
            <person name="Song R."/>
            <person name="Chenine A.L."/>
            <person name="Ruprecht R.M."/>
        </authorList>
    </citation>
    <scope>NUCLEOTIDE SEQUENCE</scope>
    <source>
        <strain evidence="3">SCGC AB-777_F03</strain>
    </source>
</reference>